<feature type="compositionally biased region" description="Basic and acidic residues" evidence="1">
    <location>
        <begin position="54"/>
        <end position="63"/>
    </location>
</feature>
<name>A0A022W5X6_TRIRU</name>
<reference evidence="2" key="1">
    <citation type="submission" date="2014-02" db="EMBL/GenBank/DDBJ databases">
        <title>The Genome Sequence of Trichophyton rubrum (morphotype fischeri) CBS 288.86.</title>
        <authorList>
            <consortium name="The Broad Institute Genomics Platform"/>
            <person name="Cuomo C.A."/>
            <person name="White T.C."/>
            <person name="Graser Y."/>
            <person name="Martinez-Rossi N."/>
            <person name="Heitman J."/>
            <person name="Young S.K."/>
            <person name="Zeng Q."/>
            <person name="Gargeya S."/>
            <person name="Abouelleil A."/>
            <person name="Alvarado L."/>
            <person name="Chapman S.B."/>
            <person name="Gainer-Dewar J."/>
            <person name="Goldberg J."/>
            <person name="Griggs A."/>
            <person name="Gujja S."/>
            <person name="Hansen M."/>
            <person name="Howarth C."/>
            <person name="Imamovic A."/>
            <person name="Larimer J."/>
            <person name="Martinez D."/>
            <person name="Murphy C."/>
            <person name="Pearson M.D."/>
            <person name="Persinoti G."/>
            <person name="Poon T."/>
            <person name="Priest M."/>
            <person name="Roberts A.D."/>
            <person name="Saif S."/>
            <person name="Shea T.D."/>
            <person name="Sykes S.N."/>
            <person name="Wortman J."/>
            <person name="Nusbaum C."/>
            <person name="Birren B."/>
        </authorList>
    </citation>
    <scope>NUCLEOTIDE SEQUENCE [LARGE SCALE GENOMIC DNA]</scope>
    <source>
        <strain evidence="2">CBS 288.86</strain>
    </source>
</reference>
<organism evidence="2">
    <name type="scientific">Trichophyton rubrum CBS 288.86</name>
    <dbReference type="NCBI Taxonomy" id="1215330"/>
    <lineage>
        <taxon>Eukaryota</taxon>
        <taxon>Fungi</taxon>
        <taxon>Dikarya</taxon>
        <taxon>Ascomycota</taxon>
        <taxon>Pezizomycotina</taxon>
        <taxon>Eurotiomycetes</taxon>
        <taxon>Eurotiomycetidae</taxon>
        <taxon>Onygenales</taxon>
        <taxon>Arthrodermataceae</taxon>
        <taxon>Trichophyton</taxon>
    </lineage>
</organism>
<evidence type="ECO:0000256" key="1">
    <source>
        <dbReference type="SAM" id="MobiDB-lite"/>
    </source>
</evidence>
<dbReference type="AlphaFoldDB" id="A0A022W5X6"/>
<proteinExistence type="predicted"/>
<dbReference type="HOGENOM" id="CLU_2211852_0_0_1"/>
<dbReference type="EMBL" id="KK207816">
    <property type="protein sequence ID" value="EZF53493.1"/>
    <property type="molecule type" value="Genomic_DNA"/>
</dbReference>
<protein>
    <submittedName>
        <fullName evidence="2">Uncharacterized protein</fullName>
    </submittedName>
</protein>
<sequence>MGVSFGHAGYNKTAFPVRKRIITVGPKGGLGYDKQKRRRGRTPCCYDVLASQKPEKTEKKTPPKDTCASPASSKRRESSVSCLYFLVLLLPATSMLRPPKWTEKFIG</sequence>
<feature type="region of interest" description="Disordered" evidence="1">
    <location>
        <begin position="54"/>
        <end position="78"/>
    </location>
</feature>
<evidence type="ECO:0000313" key="2">
    <source>
        <dbReference type="EMBL" id="EZF53493.1"/>
    </source>
</evidence>
<gene>
    <name evidence="2" type="ORF">H103_03586</name>
</gene>
<dbReference type="Proteomes" id="UP000023758">
    <property type="component" value="Unassembled WGS sequence"/>
</dbReference>
<accession>A0A022W5X6</accession>